<keyword evidence="2" id="KW-1185">Reference proteome</keyword>
<dbReference type="EMBL" id="MU157885">
    <property type="protein sequence ID" value="KAF9525377.1"/>
    <property type="molecule type" value="Genomic_DNA"/>
</dbReference>
<gene>
    <name evidence="1" type="ORF">CPB83DRAFT_859731</name>
</gene>
<reference evidence="1" key="1">
    <citation type="submission" date="2020-11" db="EMBL/GenBank/DDBJ databases">
        <authorList>
            <consortium name="DOE Joint Genome Institute"/>
            <person name="Ahrendt S."/>
            <person name="Riley R."/>
            <person name="Andreopoulos W."/>
            <person name="Labutti K."/>
            <person name="Pangilinan J."/>
            <person name="Ruiz-Duenas F.J."/>
            <person name="Barrasa J.M."/>
            <person name="Sanchez-Garcia M."/>
            <person name="Camarero S."/>
            <person name="Miyauchi S."/>
            <person name="Serrano A."/>
            <person name="Linde D."/>
            <person name="Babiker R."/>
            <person name="Drula E."/>
            <person name="Ayuso-Fernandez I."/>
            <person name="Pacheco R."/>
            <person name="Padilla G."/>
            <person name="Ferreira P."/>
            <person name="Barriuso J."/>
            <person name="Kellner H."/>
            <person name="Castanera R."/>
            <person name="Alfaro M."/>
            <person name="Ramirez L."/>
            <person name="Pisabarro A.G."/>
            <person name="Kuo A."/>
            <person name="Tritt A."/>
            <person name="Lipzen A."/>
            <person name="He G."/>
            <person name="Yan M."/>
            <person name="Ng V."/>
            <person name="Cullen D."/>
            <person name="Martin F."/>
            <person name="Rosso M.-N."/>
            <person name="Henrissat B."/>
            <person name="Hibbett D."/>
            <person name="Martinez A.T."/>
            <person name="Grigoriev I.V."/>
        </authorList>
    </citation>
    <scope>NUCLEOTIDE SEQUENCE</scope>
    <source>
        <strain evidence="1">CBS 506.95</strain>
    </source>
</reference>
<evidence type="ECO:0000313" key="1">
    <source>
        <dbReference type="EMBL" id="KAF9525377.1"/>
    </source>
</evidence>
<evidence type="ECO:0000313" key="2">
    <source>
        <dbReference type="Proteomes" id="UP000807306"/>
    </source>
</evidence>
<protein>
    <submittedName>
        <fullName evidence="1">Uncharacterized protein</fullName>
    </submittedName>
</protein>
<organism evidence="1 2">
    <name type="scientific">Crepidotus variabilis</name>
    <dbReference type="NCBI Taxonomy" id="179855"/>
    <lineage>
        <taxon>Eukaryota</taxon>
        <taxon>Fungi</taxon>
        <taxon>Dikarya</taxon>
        <taxon>Basidiomycota</taxon>
        <taxon>Agaricomycotina</taxon>
        <taxon>Agaricomycetes</taxon>
        <taxon>Agaricomycetidae</taxon>
        <taxon>Agaricales</taxon>
        <taxon>Agaricineae</taxon>
        <taxon>Crepidotaceae</taxon>
        <taxon>Crepidotus</taxon>
    </lineage>
</organism>
<dbReference type="Proteomes" id="UP000807306">
    <property type="component" value="Unassembled WGS sequence"/>
</dbReference>
<accession>A0A9P6JLJ9</accession>
<sequence length="65" mass="7684">MLIIAKFAISRRHQAQYFHLPHSIPSTQPSFFLQVVLLQKDTPIRIRQKKLRVDNHTITSFLPFL</sequence>
<comment type="caution">
    <text evidence="1">The sequence shown here is derived from an EMBL/GenBank/DDBJ whole genome shotgun (WGS) entry which is preliminary data.</text>
</comment>
<name>A0A9P6JLJ9_9AGAR</name>
<dbReference type="AlphaFoldDB" id="A0A9P6JLJ9"/>
<proteinExistence type="predicted"/>